<evidence type="ECO:0000256" key="3">
    <source>
        <dbReference type="SAM" id="Coils"/>
    </source>
</evidence>
<dbReference type="PANTHER" id="PTHR32089">
    <property type="entry name" value="METHYL-ACCEPTING CHEMOTAXIS PROTEIN MCPB"/>
    <property type="match status" value="1"/>
</dbReference>
<dbReference type="OrthoDB" id="9763018at2"/>
<proteinExistence type="predicted"/>
<feature type="transmembrane region" description="Helical" evidence="4">
    <location>
        <begin position="62"/>
        <end position="83"/>
    </location>
</feature>
<keyword evidence="3" id="KW-0175">Coiled coil</keyword>
<dbReference type="RefSeq" id="WP_008060617.1">
    <property type="nucleotide sequence ID" value="NZ_AFHG01000043.1"/>
</dbReference>
<evidence type="ECO:0000256" key="4">
    <source>
        <dbReference type="SAM" id="Phobius"/>
    </source>
</evidence>
<dbReference type="GO" id="GO:0007165">
    <property type="term" value="P:signal transduction"/>
    <property type="evidence" value="ECO:0007669"/>
    <property type="project" value="UniProtKB-KW"/>
</dbReference>
<sequence length="558" mass="59642">MTKHSKHAAGALDDGLADQAPPPARAVDLTRSAPLRMGSFAFCALFFALFGVAAAFDWVNPRAAALLACAAGAMIAFADALYIRQMDRTITQMADALADTGRDVNDLSSQFVLPESSPVKAISKLIAERDGRVRDMVFRVRRGTLGAACHTAHLTRSLRDTAELAQSQRALAEQVFVAGETTRDAVDSARRHAADLDEATRRHIEAARTSLEQLQAAARRVDEFETRVRAFERTVQQLQNQSAEIGQVVQIISTISDQTNLLALNASIEASRAGENGRSFAVVADEVRSLAEQVKAATENVGQNIDRMNRLVSGTRAETDDIRDHILATGEAVRVVSGRFGDMVGEYEVMGERIARTGDAIRSLGDSNERIHSLVSDIHDGCDRVARLMLDGERNLGKVSRSTERIQDLAASFRVGSDQLESIVSVLGRYRDECSAAVAGAPALAVDDDGQEMAASASRVAPLPEVTRAVGALRGEVGVLRYALVTTPSGQVLGHSGACPAPADIAQRAAGSDRALLMQPFAADDGTLYFDIALPMRRGGRNLGTLRAGVPADMMLAA</sequence>
<keyword evidence="7" id="KW-1185">Reference proteome</keyword>
<dbReference type="Gene3D" id="1.10.287.950">
    <property type="entry name" value="Methyl-accepting chemotaxis protein"/>
    <property type="match status" value="1"/>
</dbReference>
<protein>
    <submittedName>
        <fullName evidence="6">Methyl-accepting chemotaxis sensory transducer</fullName>
    </submittedName>
</protein>
<keyword evidence="4" id="KW-0472">Membrane</keyword>
<feature type="domain" description="Methyl-accepting transducer" evidence="5">
    <location>
        <begin position="143"/>
        <end position="379"/>
    </location>
</feature>
<feature type="transmembrane region" description="Helical" evidence="4">
    <location>
        <begin position="35"/>
        <end position="56"/>
    </location>
</feature>
<dbReference type="EMBL" id="AFHG01000043">
    <property type="protein sequence ID" value="EGK72161.1"/>
    <property type="molecule type" value="Genomic_DNA"/>
</dbReference>
<dbReference type="InterPro" id="IPR004089">
    <property type="entry name" value="MCPsignal_dom"/>
</dbReference>
<dbReference type="STRING" id="1000565.METUNv1_01633"/>
<evidence type="ECO:0000259" key="5">
    <source>
        <dbReference type="PROSITE" id="PS50111"/>
    </source>
</evidence>
<dbReference type="eggNOG" id="COG0840">
    <property type="taxonomic scope" value="Bacteria"/>
</dbReference>
<name>F5RBJ0_METUF</name>
<comment type="caution">
    <text evidence="6">The sequence shown here is derived from an EMBL/GenBank/DDBJ whole genome shotgun (WGS) entry which is preliminary data.</text>
</comment>
<keyword evidence="1 2" id="KW-0807">Transducer</keyword>
<dbReference type="AlphaFoldDB" id="F5RBJ0"/>
<organism evidence="6 7">
    <name type="scientific">Methyloversatilis universalis (strain ATCC BAA-1314 / DSM 25237 / JCM 13912 / CCUG 52030 / FAM5)</name>
    <dbReference type="NCBI Taxonomy" id="1000565"/>
    <lineage>
        <taxon>Bacteria</taxon>
        <taxon>Pseudomonadati</taxon>
        <taxon>Pseudomonadota</taxon>
        <taxon>Betaproteobacteria</taxon>
        <taxon>Nitrosomonadales</taxon>
        <taxon>Sterolibacteriaceae</taxon>
        <taxon>Methyloversatilis</taxon>
    </lineage>
</organism>
<keyword evidence="4" id="KW-0812">Transmembrane</keyword>
<evidence type="ECO:0000256" key="2">
    <source>
        <dbReference type="PROSITE-ProRule" id="PRU00284"/>
    </source>
</evidence>
<evidence type="ECO:0000313" key="7">
    <source>
        <dbReference type="Proteomes" id="UP000005019"/>
    </source>
</evidence>
<keyword evidence="4" id="KW-1133">Transmembrane helix</keyword>
<dbReference type="GO" id="GO:0016020">
    <property type="term" value="C:membrane"/>
    <property type="evidence" value="ECO:0007669"/>
    <property type="project" value="InterPro"/>
</dbReference>
<feature type="coiled-coil region" evidence="3">
    <location>
        <begin position="214"/>
        <end position="241"/>
    </location>
</feature>
<gene>
    <name evidence="6" type="ORF">METUNv1_01633</name>
</gene>
<dbReference type="SMART" id="SM00283">
    <property type="entry name" value="MA"/>
    <property type="match status" value="1"/>
</dbReference>
<reference evidence="6 7" key="1">
    <citation type="journal article" date="2011" name="J. Bacteriol.">
        <title>Genome sequence of Methyloversatilis universalis FAM5T, a methylotrophic representative of the order Rhodocyclales.</title>
        <authorList>
            <person name="Kittichotirat W."/>
            <person name="Good N.M."/>
            <person name="Hall R."/>
            <person name="Bringel F."/>
            <person name="Lajus A."/>
            <person name="Medigue C."/>
            <person name="Smalley N.E."/>
            <person name="Beck D."/>
            <person name="Bumgarner R."/>
            <person name="Vuilleumier S."/>
            <person name="Kalyuzhnaya M.G."/>
        </authorList>
    </citation>
    <scope>NUCLEOTIDE SEQUENCE [LARGE SCALE GENOMIC DNA]</scope>
    <source>
        <strain evidence="7">ATCC BAA-1314 / JCM 13912 / FAM5</strain>
    </source>
</reference>
<dbReference type="Proteomes" id="UP000005019">
    <property type="component" value="Unassembled WGS sequence"/>
</dbReference>
<dbReference type="Pfam" id="PF00015">
    <property type="entry name" value="MCPsignal"/>
    <property type="match status" value="1"/>
</dbReference>
<evidence type="ECO:0000313" key="6">
    <source>
        <dbReference type="EMBL" id="EGK72161.1"/>
    </source>
</evidence>
<accession>F5RBJ0</accession>
<dbReference type="PROSITE" id="PS50111">
    <property type="entry name" value="CHEMOTAXIS_TRANSDUC_2"/>
    <property type="match status" value="1"/>
</dbReference>
<dbReference type="PANTHER" id="PTHR32089:SF112">
    <property type="entry name" value="LYSOZYME-LIKE PROTEIN-RELATED"/>
    <property type="match status" value="1"/>
</dbReference>
<evidence type="ECO:0000256" key="1">
    <source>
        <dbReference type="ARBA" id="ARBA00023224"/>
    </source>
</evidence>
<dbReference type="SUPFAM" id="SSF58104">
    <property type="entry name" value="Methyl-accepting chemotaxis protein (MCP) signaling domain"/>
    <property type="match status" value="1"/>
</dbReference>